<dbReference type="EMBL" id="OOIL02002111">
    <property type="protein sequence ID" value="VFQ80247.1"/>
    <property type="molecule type" value="Genomic_DNA"/>
</dbReference>
<dbReference type="AlphaFoldDB" id="A0A484LVF6"/>
<sequence>MLSGLEPVGVLCEVVDDDGSMARLPKLQQFAQTNGIKIISIADLIRITQMKTESEPAKLIYAMFELQMKSNVKGSQIMSKAAILLSTVQKKQQQRQKVSMENGGITVPDTPQPKWVSSSSSITDTLYVTAAHDRIVPSTYCTTPHHRQTPNHHSGGVPPFSAAAKLVQEYTSSAPGSPRSETSTAKHEDTNEV</sequence>
<dbReference type="UniPathway" id="UPA00275"/>
<accession>A0A484LVF6</accession>
<gene>
    <name evidence="2" type="ORF">CCAM_LOCUS22023</name>
</gene>
<dbReference type="OrthoDB" id="542108at2759"/>
<evidence type="ECO:0008006" key="4">
    <source>
        <dbReference type="Google" id="ProtNLM"/>
    </source>
</evidence>
<feature type="region of interest" description="Disordered" evidence="1">
    <location>
        <begin position="97"/>
        <end position="118"/>
    </location>
</feature>
<dbReference type="GO" id="GO:0009231">
    <property type="term" value="P:riboflavin biosynthetic process"/>
    <property type="evidence" value="ECO:0007669"/>
    <property type="project" value="UniProtKB-UniPathway"/>
</dbReference>
<protein>
    <recommendedName>
        <fullName evidence="4">3,4-dihydroxy-2-butanone-4-phosphate synthase</fullName>
    </recommendedName>
</protein>
<dbReference type="Gene3D" id="3.90.870.10">
    <property type="entry name" value="DHBP synthase"/>
    <property type="match status" value="1"/>
</dbReference>
<dbReference type="SUPFAM" id="SSF55821">
    <property type="entry name" value="YrdC/RibB"/>
    <property type="match status" value="1"/>
</dbReference>
<dbReference type="InterPro" id="IPR000422">
    <property type="entry name" value="DHBP_synthase_RibB"/>
</dbReference>
<feature type="compositionally biased region" description="Basic and acidic residues" evidence="1">
    <location>
        <begin position="184"/>
        <end position="193"/>
    </location>
</feature>
<proteinExistence type="predicted"/>
<reference evidence="2 3" key="1">
    <citation type="submission" date="2018-04" db="EMBL/GenBank/DDBJ databases">
        <authorList>
            <person name="Vogel A."/>
        </authorList>
    </citation>
    <scope>NUCLEOTIDE SEQUENCE [LARGE SCALE GENOMIC DNA]</scope>
</reference>
<keyword evidence="3" id="KW-1185">Reference proteome</keyword>
<dbReference type="Pfam" id="PF00926">
    <property type="entry name" value="DHBP_synthase"/>
    <property type="match status" value="1"/>
</dbReference>
<organism evidence="2 3">
    <name type="scientific">Cuscuta campestris</name>
    <dbReference type="NCBI Taxonomy" id="132261"/>
    <lineage>
        <taxon>Eukaryota</taxon>
        <taxon>Viridiplantae</taxon>
        <taxon>Streptophyta</taxon>
        <taxon>Embryophyta</taxon>
        <taxon>Tracheophyta</taxon>
        <taxon>Spermatophyta</taxon>
        <taxon>Magnoliopsida</taxon>
        <taxon>eudicotyledons</taxon>
        <taxon>Gunneridae</taxon>
        <taxon>Pentapetalae</taxon>
        <taxon>asterids</taxon>
        <taxon>lamiids</taxon>
        <taxon>Solanales</taxon>
        <taxon>Convolvulaceae</taxon>
        <taxon>Cuscuteae</taxon>
        <taxon>Cuscuta</taxon>
        <taxon>Cuscuta subgen. Grammica</taxon>
        <taxon>Cuscuta sect. Cleistogrammica</taxon>
    </lineage>
</organism>
<dbReference type="InterPro" id="IPR017945">
    <property type="entry name" value="DHBP_synth_RibB-like_a/b_dom"/>
</dbReference>
<evidence type="ECO:0000313" key="3">
    <source>
        <dbReference type="Proteomes" id="UP000595140"/>
    </source>
</evidence>
<evidence type="ECO:0000256" key="1">
    <source>
        <dbReference type="SAM" id="MobiDB-lite"/>
    </source>
</evidence>
<dbReference type="GO" id="GO:0008686">
    <property type="term" value="F:3,4-dihydroxy-2-butanone-4-phosphate synthase activity"/>
    <property type="evidence" value="ECO:0007669"/>
    <property type="project" value="InterPro"/>
</dbReference>
<evidence type="ECO:0000313" key="2">
    <source>
        <dbReference type="EMBL" id="VFQ80247.1"/>
    </source>
</evidence>
<feature type="region of interest" description="Disordered" evidence="1">
    <location>
        <begin position="142"/>
        <end position="193"/>
    </location>
</feature>
<feature type="compositionally biased region" description="Polar residues" evidence="1">
    <location>
        <begin position="169"/>
        <end position="183"/>
    </location>
</feature>
<dbReference type="Proteomes" id="UP000595140">
    <property type="component" value="Unassembled WGS sequence"/>
</dbReference>
<name>A0A484LVF6_9ASTE</name>